<feature type="non-terminal residue" evidence="1">
    <location>
        <position position="141"/>
    </location>
</feature>
<sequence>MQQRSLSLWIPQDGGSAAVIPLTAPVVCLPPDALHLLPIMRVVDGSTIDAIDQALKHLPQALKSDRAYAAHLAVGNLLAGDPFNVVPTVPGDRKLVGLTTRFSVQIGPTADLLATRLEAAFDPPPLDRTDPVLVHFANFTK</sequence>
<reference evidence="1 2" key="1">
    <citation type="journal article" date="2016" name="BMC Genomics">
        <title>Comparative genomics reveals Cyclospora cayetanensis possesses coccidia-like metabolism and invasion components but unique surface antigens.</title>
        <authorList>
            <person name="Liu S."/>
            <person name="Wang L."/>
            <person name="Zheng H."/>
            <person name="Xu Z."/>
            <person name="Roellig D.M."/>
            <person name="Li N."/>
            <person name="Frace M.A."/>
            <person name="Tang K."/>
            <person name="Arrowood M.J."/>
            <person name="Moss D.M."/>
            <person name="Zhang L."/>
            <person name="Feng Y."/>
            <person name="Xiao L."/>
        </authorList>
    </citation>
    <scope>NUCLEOTIDE SEQUENCE [LARGE SCALE GENOMIC DNA]</scope>
    <source>
        <strain evidence="1 2">CHN_HEN01</strain>
    </source>
</reference>
<comment type="caution">
    <text evidence="1">The sequence shown here is derived from an EMBL/GenBank/DDBJ whole genome shotgun (WGS) entry which is preliminary data.</text>
</comment>
<evidence type="ECO:0000313" key="2">
    <source>
        <dbReference type="Proteomes" id="UP000095192"/>
    </source>
</evidence>
<dbReference type="InParanoid" id="A0A1D3D5T4"/>
<evidence type="ECO:0000313" key="1">
    <source>
        <dbReference type="EMBL" id="OEH78808.1"/>
    </source>
</evidence>
<keyword evidence="2" id="KW-1185">Reference proteome</keyword>
<organism evidence="1 2">
    <name type="scientific">Cyclospora cayetanensis</name>
    <dbReference type="NCBI Taxonomy" id="88456"/>
    <lineage>
        <taxon>Eukaryota</taxon>
        <taxon>Sar</taxon>
        <taxon>Alveolata</taxon>
        <taxon>Apicomplexa</taxon>
        <taxon>Conoidasida</taxon>
        <taxon>Coccidia</taxon>
        <taxon>Eucoccidiorida</taxon>
        <taxon>Eimeriorina</taxon>
        <taxon>Eimeriidae</taxon>
        <taxon>Cyclospora</taxon>
    </lineage>
</organism>
<dbReference type="EMBL" id="JROU02000610">
    <property type="protein sequence ID" value="OEH78808.1"/>
    <property type="molecule type" value="Genomic_DNA"/>
</dbReference>
<proteinExistence type="predicted"/>
<gene>
    <name evidence="1" type="ORF">cyc_09810</name>
</gene>
<accession>A0A1D3D5T4</accession>
<name>A0A1D3D5T4_9EIME</name>
<dbReference type="VEuPathDB" id="ToxoDB:cyc_09810"/>
<protein>
    <submittedName>
        <fullName evidence="1">Uncharacterized protein</fullName>
    </submittedName>
</protein>
<dbReference type="AlphaFoldDB" id="A0A1D3D5T4"/>
<dbReference type="Proteomes" id="UP000095192">
    <property type="component" value="Unassembled WGS sequence"/>
</dbReference>